<comment type="caution">
    <text evidence="8">Lacks conserved residue(s) required for the propagation of feature annotation.</text>
</comment>
<dbReference type="PRINTS" id="PR00051">
    <property type="entry name" value="DNAA"/>
</dbReference>
<dbReference type="GO" id="GO:0005737">
    <property type="term" value="C:cytoplasm"/>
    <property type="evidence" value="ECO:0007669"/>
    <property type="project" value="UniProtKB-SubCell"/>
</dbReference>
<dbReference type="SUPFAM" id="SSF48295">
    <property type="entry name" value="TrpR-like"/>
    <property type="match status" value="1"/>
</dbReference>
<protein>
    <recommendedName>
        <fullName evidence="8 9">Chromosomal replication initiator protein DnaA</fullName>
    </recommendedName>
</protein>
<keyword evidence="5 8" id="KW-0067">ATP-binding</keyword>
<dbReference type="InterPro" id="IPR013317">
    <property type="entry name" value="DnaA_dom"/>
</dbReference>
<dbReference type="FunFam" id="1.10.8.60:FF:000003">
    <property type="entry name" value="Chromosomal replication initiator protein DnaA"/>
    <property type="match status" value="1"/>
</dbReference>
<dbReference type="Gene3D" id="3.40.50.300">
    <property type="entry name" value="P-loop containing nucleotide triphosphate hydrolases"/>
    <property type="match status" value="1"/>
</dbReference>
<proteinExistence type="inferred from homology"/>
<evidence type="ECO:0000313" key="15">
    <source>
        <dbReference type="Proteomes" id="UP000324298"/>
    </source>
</evidence>
<dbReference type="GO" id="GO:0005886">
    <property type="term" value="C:plasma membrane"/>
    <property type="evidence" value="ECO:0007669"/>
    <property type="project" value="TreeGrafter"/>
</dbReference>
<dbReference type="PROSITE" id="PS01008">
    <property type="entry name" value="DNAA"/>
    <property type="match status" value="1"/>
</dbReference>
<name>A0A5A9XBA0_9BACT</name>
<feature type="region of interest" description="Domain III, AAA+ region" evidence="8">
    <location>
        <begin position="115"/>
        <end position="331"/>
    </location>
</feature>
<comment type="function">
    <text evidence="8 10">Plays an essential role in the initiation and regulation of chromosomal replication. ATP-DnaA binds to the origin of replication (oriC) to initiate formation of the DNA replication initiation complex once per cell cycle. Binds the DnaA box (a 9 base pair repeat at the origin) and separates the double-stranded (ds)DNA. Forms a right-handed helical filament on oriC DNA; dsDNA binds to the exterior of the filament while single-stranded (ss)DNA is stabiized in the filament's interior. The ATP-DnaA-oriC complex binds and stabilizes one strand of the AT-rich DNA unwinding element (DUE), permitting loading of DNA polymerase. After initiation quickly degrades to an ADP-DnaA complex that is not apt for DNA replication. Binds acidic phospholipids.</text>
</comment>
<dbReference type="GO" id="GO:0006275">
    <property type="term" value="P:regulation of DNA replication"/>
    <property type="evidence" value="ECO:0007669"/>
    <property type="project" value="UniProtKB-UniRule"/>
</dbReference>
<evidence type="ECO:0000256" key="1">
    <source>
        <dbReference type="ARBA" id="ARBA00006583"/>
    </source>
</evidence>
<dbReference type="GO" id="GO:0008289">
    <property type="term" value="F:lipid binding"/>
    <property type="evidence" value="ECO:0007669"/>
    <property type="project" value="UniProtKB-KW"/>
</dbReference>
<evidence type="ECO:0000256" key="2">
    <source>
        <dbReference type="ARBA" id="ARBA00022490"/>
    </source>
</evidence>
<dbReference type="Proteomes" id="UP000324298">
    <property type="component" value="Unassembled WGS sequence"/>
</dbReference>
<feature type="binding site" evidence="8">
    <location>
        <position position="161"/>
    </location>
    <ligand>
        <name>ATP</name>
        <dbReference type="ChEBI" id="CHEBI:30616"/>
    </ligand>
</feature>
<feature type="region of interest" description="Domain IV, binds dsDNA" evidence="8">
    <location>
        <begin position="332"/>
        <end position="451"/>
    </location>
</feature>
<dbReference type="InterPro" id="IPR010921">
    <property type="entry name" value="Trp_repressor/repl_initiator"/>
</dbReference>
<dbReference type="GO" id="GO:0006270">
    <property type="term" value="P:DNA replication initiation"/>
    <property type="evidence" value="ECO:0007669"/>
    <property type="project" value="UniProtKB-UniRule"/>
</dbReference>
<dbReference type="RefSeq" id="WP_149308529.1">
    <property type="nucleotide sequence ID" value="NZ_SRSD01000008.1"/>
</dbReference>
<keyword evidence="4 8" id="KW-0547">Nucleotide-binding</keyword>
<comment type="similarity">
    <text evidence="1 8 11">Belongs to the DnaA family.</text>
</comment>
<dbReference type="PANTHER" id="PTHR30050:SF2">
    <property type="entry name" value="CHROMOSOMAL REPLICATION INITIATOR PROTEIN DNAA"/>
    <property type="match status" value="1"/>
</dbReference>
<evidence type="ECO:0000256" key="4">
    <source>
        <dbReference type="ARBA" id="ARBA00022741"/>
    </source>
</evidence>
<sequence length="451" mass="51235">MHEAWQQAAENLEKVLSERDFATWIKPVNYSHHDGNTVYLSVPTSFFKDWLEENYQKVILGALTVTSGHNLSLSFVVRDHNSESETLLAEDLIIKGHQEEAEQAKSAQLDSTVTPLNSKYTFDLFVSGTGNHFAHAAAMAVANNPADTYNPLFIYGGVGLGKSHLLNAIGHTIRSTSPSLNVCYCSAEKFMYEMVNHLRLKKMDIFRNLFRNVDVLLIDDIQFISGKTGTQEEFFHTFNALHEAHKQIVITSDKFPREISDLEERLRSRFEWGLIADIQPPDLETKIAILKKKSEVTKIRLPEDVTYFLASSDTRNIRELEGMLIRLGAYSSLQNIPITLEMAKESLKDILGDRRKEITIELIQKAVADQFAIKIADLKSEKRQKNLVQARQIAIWLCRDMTKASYPDIGSKFGGKDHSTVIYATKKIDKALHDDQKFFKLVDDIRQGILK</sequence>
<comment type="domain">
    <text evidence="8">Domain I is involved in oligomerization and binding regulators, domain II is flexibile and of varying length in different bacteria, domain III forms the AAA+ region, while domain IV binds dsDNA.</text>
</comment>
<dbReference type="EMBL" id="SRSD01000008">
    <property type="protein sequence ID" value="KAA0889873.1"/>
    <property type="molecule type" value="Genomic_DNA"/>
</dbReference>
<evidence type="ECO:0000256" key="10">
    <source>
        <dbReference type="RuleBase" id="RU000577"/>
    </source>
</evidence>
<evidence type="ECO:0000256" key="6">
    <source>
        <dbReference type="ARBA" id="ARBA00023121"/>
    </source>
</evidence>
<dbReference type="CDD" id="cd00009">
    <property type="entry name" value="AAA"/>
    <property type="match status" value="1"/>
</dbReference>
<dbReference type="Gene3D" id="1.10.1750.10">
    <property type="match status" value="1"/>
</dbReference>
<dbReference type="Pfam" id="PF11638">
    <property type="entry name" value="DnaA_N"/>
    <property type="match status" value="1"/>
</dbReference>
<evidence type="ECO:0000313" key="14">
    <source>
        <dbReference type="EMBL" id="KAA0889873.1"/>
    </source>
</evidence>
<reference evidence="14 15" key="1">
    <citation type="submission" date="2019-04" db="EMBL/GenBank/DDBJ databases">
        <title>Geobacter ruber sp. nov., ferric-reducing bacteria isolated from paddy soil.</title>
        <authorList>
            <person name="Xu Z."/>
            <person name="Masuda Y."/>
            <person name="Itoh H."/>
            <person name="Senoo K."/>
        </authorList>
    </citation>
    <scope>NUCLEOTIDE SEQUENCE [LARGE SCALE GENOMIC DNA]</scope>
    <source>
        <strain evidence="14 15">Red88</strain>
    </source>
</reference>
<feature type="region of interest" description="Domain I, interacts with DnaA modulators" evidence="8">
    <location>
        <begin position="1"/>
        <end position="102"/>
    </location>
</feature>
<evidence type="ECO:0000256" key="11">
    <source>
        <dbReference type="RuleBase" id="RU004227"/>
    </source>
</evidence>
<dbReference type="SUPFAM" id="SSF52540">
    <property type="entry name" value="P-loop containing nucleoside triphosphate hydrolases"/>
    <property type="match status" value="1"/>
</dbReference>
<dbReference type="Pfam" id="PF08299">
    <property type="entry name" value="Bac_DnaA_C"/>
    <property type="match status" value="1"/>
</dbReference>
<dbReference type="InterPro" id="IPR013159">
    <property type="entry name" value="DnaA_C"/>
</dbReference>
<dbReference type="HAMAP" id="MF_00377">
    <property type="entry name" value="DnaA_bact"/>
    <property type="match status" value="1"/>
</dbReference>
<dbReference type="OrthoDB" id="9807019at2"/>
<dbReference type="InterPro" id="IPR018312">
    <property type="entry name" value="Chromosome_initiator_DnaA_CS"/>
</dbReference>
<dbReference type="AlphaFoldDB" id="A0A5A9XBA0"/>
<evidence type="ECO:0000256" key="3">
    <source>
        <dbReference type="ARBA" id="ARBA00022705"/>
    </source>
</evidence>
<dbReference type="FunFam" id="3.40.50.300:FF:000668">
    <property type="entry name" value="Chromosomal replication initiator protein DnaA"/>
    <property type="match status" value="1"/>
</dbReference>
<comment type="caution">
    <text evidence="14">The sequence shown here is derived from an EMBL/GenBank/DDBJ whole genome shotgun (WGS) entry which is preliminary data.</text>
</comment>
<keyword evidence="2 8" id="KW-0963">Cytoplasm</keyword>
<keyword evidence="7 8" id="KW-0238">DNA-binding</keyword>
<keyword evidence="15" id="KW-1185">Reference proteome</keyword>
<dbReference type="PANTHER" id="PTHR30050">
    <property type="entry name" value="CHROMOSOMAL REPLICATION INITIATOR PROTEIN DNAA"/>
    <property type="match status" value="1"/>
</dbReference>
<evidence type="ECO:0000259" key="12">
    <source>
        <dbReference type="SMART" id="SM00382"/>
    </source>
</evidence>
<comment type="subcellular location">
    <subcellularLocation>
        <location evidence="8">Cytoplasm</location>
    </subcellularLocation>
</comment>
<evidence type="ECO:0000256" key="7">
    <source>
        <dbReference type="ARBA" id="ARBA00023125"/>
    </source>
</evidence>
<dbReference type="InterPro" id="IPR038454">
    <property type="entry name" value="DnaA_N_sf"/>
</dbReference>
<feature type="domain" description="AAA+ ATPase" evidence="12">
    <location>
        <begin position="148"/>
        <end position="276"/>
    </location>
</feature>
<dbReference type="InterPro" id="IPR003593">
    <property type="entry name" value="AAA+_ATPase"/>
</dbReference>
<feature type="binding site" evidence="8">
    <location>
        <position position="163"/>
    </location>
    <ligand>
        <name>ATP</name>
        <dbReference type="ChEBI" id="CHEBI:30616"/>
    </ligand>
</feature>
<dbReference type="Pfam" id="PF00308">
    <property type="entry name" value="Bac_DnaA"/>
    <property type="match status" value="1"/>
</dbReference>
<dbReference type="SMART" id="SM00760">
    <property type="entry name" value="Bac_DnaA_C"/>
    <property type="match status" value="1"/>
</dbReference>
<accession>A0A5A9XBA0</accession>
<evidence type="ECO:0000259" key="13">
    <source>
        <dbReference type="SMART" id="SM00760"/>
    </source>
</evidence>
<dbReference type="GO" id="GO:0003688">
    <property type="term" value="F:DNA replication origin binding"/>
    <property type="evidence" value="ECO:0007669"/>
    <property type="project" value="UniProtKB-UniRule"/>
</dbReference>
<dbReference type="InterPro" id="IPR027417">
    <property type="entry name" value="P-loop_NTPase"/>
</dbReference>
<dbReference type="Gene3D" id="1.10.8.60">
    <property type="match status" value="1"/>
</dbReference>
<keyword evidence="6 8" id="KW-0446">Lipid-binding</keyword>
<organism evidence="14 15">
    <name type="scientific">Oryzomonas rubra</name>
    <dbReference type="NCBI Taxonomy" id="2509454"/>
    <lineage>
        <taxon>Bacteria</taxon>
        <taxon>Pseudomonadati</taxon>
        <taxon>Thermodesulfobacteriota</taxon>
        <taxon>Desulfuromonadia</taxon>
        <taxon>Geobacterales</taxon>
        <taxon>Geobacteraceae</taxon>
        <taxon>Oryzomonas</taxon>
    </lineage>
</organism>
<dbReference type="NCBIfam" id="TIGR00362">
    <property type="entry name" value="DnaA"/>
    <property type="match status" value="1"/>
</dbReference>
<feature type="domain" description="Chromosomal replication initiator DnaA C-terminal" evidence="13">
    <location>
        <begin position="359"/>
        <end position="428"/>
    </location>
</feature>
<feature type="binding site" evidence="8">
    <location>
        <position position="162"/>
    </location>
    <ligand>
        <name>ATP</name>
        <dbReference type="ChEBI" id="CHEBI:30616"/>
    </ligand>
</feature>
<feature type="binding site" evidence="8">
    <location>
        <position position="159"/>
    </location>
    <ligand>
        <name>ATP</name>
        <dbReference type="ChEBI" id="CHEBI:30616"/>
    </ligand>
</feature>
<dbReference type="InterPro" id="IPR001957">
    <property type="entry name" value="Chromosome_initiator_DnaA"/>
</dbReference>
<evidence type="ECO:0000256" key="5">
    <source>
        <dbReference type="ARBA" id="ARBA00022840"/>
    </source>
</evidence>
<dbReference type="SMART" id="SM00382">
    <property type="entry name" value="AAA"/>
    <property type="match status" value="1"/>
</dbReference>
<gene>
    <name evidence="8 14" type="primary">dnaA</name>
    <name evidence="14" type="ORF">ET418_13110</name>
</gene>
<evidence type="ECO:0000256" key="8">
    <source>
        <dbReference type="HAMAP-Rule" id="MF_00377"/>
    </source>
</evidence>
<evidence type="ECO:0000256" key="9">
    <source>
        <dbReference type="NCBIfam" id="TIGR00362"/>
    </source>
</evidence>
<dbReference type="GO" id="GO:0005524">
    <property type="term" value="F:ATP binding"/>
    <property type="evidence" value="ECO:0007669"/>
    <property type="project" value="UniProtKB-UniRule"/>
</dbReference>
<dbReference type="InterPro" id="IPR020591">
    <property type="entry name" value="Chromosome_initiator_DnaA-like"/>
</dbReference>
<dbReference type="Gene3D" id="3.30.300.180">
    <property type="match status" value="1"/>
</dbReference>
<dbReference type="CDD" id="cd06571">
    <property type="entry name" value="Bac_DnaA_C"/>
    <property type="match status" value="1"/>
</dbReference>
<comment type="subunit">
    <text evidence="8">Oligomerizes as a right-handed, spiral filament on DNA at oriC.</text>
</comment>
<dbReference type="InterPro" id="IPR024633">
    <property type="entry name" value="DnaA_N_dom"/>
</dbReference>
<keyword evidence="3 8" id="KW-0235">DNA replication</keyword>